<dbReference type="GO" id="GO:0005886">
    <property type="term" value="C:plasma membrane"/>
    <property type="evidence" value="ECO:0007669"/>
    <property type="project" value="UniProtKB-SubCell"/>
</dbReference>
<evidence type="ECO:0000256" key="6">
    <source>
        <dbReference type="ARBA" id="ARBA00022692"/>
    </source>
</evidence>
<feature type="transmembrane region" description="Helical" evidence="10">
    <location>
        <begin position="338"/>
        <end position="365"/>
    </location>
</feature>
<accession>A0A921HMX2</accession>
<keyword evidence="7" id="KW-0059">Arsenical resistance</keyword>
<evidence type="ECO:0000256" key="1">
    <source>
        <dbReference type="ARBA" id="ARBA00004651"/>
    </source>
</evidence>
<feature type="transmembrane region" description="Helical" evidence="10">
    <location>
        <begin position="257"/>
        <end position="286"/>
    </location>
</feature>
<feature type="transmembrane region" description="Helical" evidence="10">
    <location>
        <begin position="32"/>
        <end position="50"/>
    </location>
</feature>
<dbReference type="GO" id="GO:0015105">
    <property type="term" value="F:arsenite transmembrane transporter activity"/>
    <property type="evidence" value="ECO:0007669"/>
    <property type="project" value="InterPro"/>
</dbReference>
<dbReference type="RefSeq" id="WP_346687148.1">
    <property type="nucleotide sequence ID" value="NZ_OZ006974.1"/>
</dbReference>
<evidence type="ECO:0000256" key="4">
    <source>
        <dbReference type="ARBA" id="ARBA00022448"/>
    </source>
</evidence>
<comment type="subcellular location">
    <subcellularLocation>
        <location evidence="1">Cell membrane</location>
        <topology evidence="1">Multi-pass membrane protein</topology>
    </subcellularLocation>
</comment>
<feature type="transmembrane region" description="Helical" evidence="10">
    <location>
        <begin position="62"/>
        <end position="79"/>
    </location>
</feature>
<dbReference type="InterPro" id="IPR000802">
    <property type="entry name" value="Arsenical_pump_ArsB"/>
</dbReference>
<keyword evidence="4" id="KW-0813">Transport</keyword>
<protein>
    <submittedName>
        <fullName evidence="12">Anion transporter</fullName>
    </submittedName>
</protein>
<evidence type="ECO:0000256" key="2">
    <source>
        <dbReference type="ARBA" id="ARBA00006433"/>
    </source>
</evidence>
<evidence type="ECO:0000256" key="9">
    <source>
        <dbReference type="ARBA" id="ARBA00023136"/>
    </source>
</evidence>
<dbReference type="Proteomes" id="UP000780768">
    <property type="component" value="Unassembled WGS sequence"/>
</dbReference>
<proteinExistence type="inferred from homology"/>
<evidence type="ECO:0000256" key="5">
    <source>
        <dbReference type="ARBA" id="ARBA00022475"/>
    </source>
</evidence>
<comment type="similarity">
    <text evidence="3">Belongs to the CitM (TC 2.A.11) transporter family.</text>
</comment>
<evidence type="ECO:0000259" key="11">
    <source>
        <dbReference type="Pfam" id="PF03600"/>
    </source>
</evidence>
<keyword evidence="5" id="KW-1003">Cell membrane</keyword>
<sequence>MKPFVQEIAAGIVLIMLLAAFTTGQFSDLHDAQEIVAGIILLVTLIVFTLGKSPIFRVDRAGMAIVGASLMTGFGIMTIGEAVEAIDAETIVVLFSLMVVVGNLKLAGFFMYLGRLVFTHIHSCRTLLLAVIFLAGILSSVVINDIVCLLFTPVVIMICLKVKVNPVPYLLGVAMASNIGSACTFIGNPQNVLIGSLSGIPALDYFAIAAPLSLIGLILLYLFIRYTYRQDMEKTFTIETNETSSLVIHKYLITKTLLVLAFVIIFYLLGLNLTLTASFGAAFLLINTRIKPERIYENIDFNLLIIFIGLFVIIAGVEKSGLLSLIYNFLPPQYMEEIPLFGIMAIVLSNIVSNVPAVLLLRYYIPADEQVLWQALALLSTIAGNLTVFGSIANLIVLEIAKKQGIKITSKQYLKIGFPLTVLLSAISIVWFEWMR</sequence>
<evidence type="ECO:0000256" key="10">
    <source>
        <dbReference type="SAM" id="Phobius"/>
    </source>
</evidence>
<feature type="transmembrane region" description="Helical" evidence="10">
    <location>
        <begin position="126"/>
        <end position="158"/>
    </location>
</feature>
<evidence type="ECO:0000256" key="8">
    <source>
        <dbReference type="ARBA" id="ARBA00022989"/>
    </source>
</evidence>
<dbReference type="AlphaFoldDB" id="A0A921HMX2"/>
<dbReference type="PANTHER" id="PTHR43302:SF5">
    <property type="entry name" value="TRANSPORTER ARSB-RELATED"/>
    <property type="match status" value="1"/>
</dbReference>
<evidence type="ECO:0000256" key="3">
    <source>
        <dbReference type="ARBA" id="ARBA00009843"/>
    </source>
</evidence>
<reference evidence="12" key="1">
    <citation type="journal article" date="2021" name="PeerJ">
        <title>Extensive microbial diversity within the chicken gut microbiome revealed by metagenomics and culture.</title>
        <authorList>
            <person name="Gilroy R."/>
            <person name="Ravi A."/>
            <person name="Getino M."/>
            <person name="Pursley I."/>
            <person name="Horton D.L."/>
            <person name="Alikhan N.F."/>
            <person name="Baker D."/>
            <person name="Gharbi K."/>
            <person name="Hall N."/>
            <person name="Watson M."/>
            <person name="Adriaenssens E.M."/>
            <person name="Foster-Nyarko E."/>
            <person name="Jarju S."/>
            <person name="Secka A."/>
            <person name="Antonio M."/>
            <person name="Oren A."/>
            <person name="Chaudhuri R.R."/>
            <person name="La Ragione R."/>
            <person name="Hildebrand F."/>
            <person name="Pallen M.J."/>
        </authorList>
    </citation>
    <scope>NUCLEOTIDE SEQUENCE</scope>
    <source>
        <strain evidence="12">7318</strain>
    </source>
</reference>
<evidence type="ECO:0000256" key="7">
    <source>
        <dbReference type="ARBA" id="ARBA00022849"/>
    </source>
</evidence>
<dbReference type="CDD" id="cd01117">
    <property type="entry name" value="YbiR_permease"/>
    <property type="match status" value="1"/>
</dbReference>
<evidence type="ECO:0000313" key="12">
    <source>
        <dbReference type="EMBL" id="HJF84564.1"/>
    </source>
</evidence>
<gene>
    <name evidence="12" type="ORF">K8V65_02730</name>
</gene>
<keyword evidence="9 10" id="KW-0472">Membrane</keyword>
<name>A0A921HMX2_9FIRM</name>
<feature type="transmembrane region" description="Helical" evidence="10">
    <location>
        <begin position="298"/>
        <end position="317"/>
    </location>
</feature>
<feature type="domain" description="Citrate transporter-like" evidence="11">
    <location>
        <begin position="50"/>
        <end position="383"/>
    </location>
</feature>
<feature type="transmembrane region" description="Helical" evidence="10">
    <location>
        <begin position="371"/>
        <end position="401"/>
    </location>
</feature>
<organism evidence="12 13">
    <name type="scientific">Megamonas hypermegale</name>
    <dbReference type="NCBI Taxonomy" id="158847"/>
    <lineage>
        <taxon>Bacteria</taxon>
        <taxon>Bacillati</taxon>
        <taxon>Bacillota</taxon>
        <taxon>Negativicutes</taxon>
        <taxon>Selenomonadales</taxon>
        <taxon>Selenomonadaceae</taxon>
        <taxon>Megamonas</taxon>
    </lineage>
</organism>
<dbReference type="PANTHER" id="PTHR43302">
    <property type="entry name" value="TRANSPORTER ARSB-RELATED"/>
    <property type="match status" value="1"/>
</dbReference>
<dbReference type="InterPro" id="IPR004680">
    <property type="entry name" value="Cit_transptr-like_dom"/>
</dbReference>
<feature type="transmembrane region" description="Helical" evidence="10">
    <location>
        <begin position="413"/>
        <end position="432"/>
    </location>
</feature>
<dbReference type="PRINTS" id="PR00758">
    <property type="entry name" value="ARSENICPUMP"/>
</dbReference>
<dbReference type="Pfam" id="PF03600">
    <property type="entry name" value="CitMHS"/>
    <property type="match status" value="1"/>
</dbReference>
<feature type="transmembrane region" description="Helical" evidence="10">
    <location>
        <begin position="7"/>
        <end position="26"/>
    </location>
</feature>
<reference evidence="12" key="2">
    <citation type="submission" date="2021-09" db="EMBL/GenBank/DDBJ databases">
        <authorList>
            <person name="Gilroy R."/>
        </authorList>
    </citation>
    <scope>NUCLEOTIDE SEQUENCE</scope>
    <source>
        <strain evidence="12">7318</strain>
    </source>
</reference>
<feature type="transmembrane region" description="Helical" evidence="10">
    <location>
        <begin position="91"/>
        <end position="114"/>
    </location>
</feature>
<feature type="transmembrane region" description="Helical" evidence="10">
    <location>
        <begin position="205"/>
        <end position="224"/>
    </location>
</feature>
<evidence type="ECO:0000313" key="13">
    <source>
        <dbReference type="Proteomes" id="UP000780768"/>
    </source>
</evidence>
<comment type="similarity">
    <text evidence="2">Belongs to the ArsB family.</text>
</comment>
<comment type="caution">
    <text evidence="12">The sequence shown here is derived from an EMBL/GenBank/DDBJ whole genome shotgun (WGS) entry which is preliminary data.</text>
</comment>
<dbReference type="EMBL" id="DYVR01000071">
    <property type="protein sequence ID" value="HJF84564.1"/>
    <property type="molecule type" value="Genomic_DNA"/>
</dbReference>
<keyword evidence="6 10" id="KW-0812">Transmembrane</keyword>
<keyword evidence="8 10" id="KW-1133">Transmembrane helix</keyword>
<dbReference type="GO" id="GO:0046685">
    <property type="term" value="P:response to arsenic-containing substance"/>
    <property type="evidence" value="ECO:0007669"/>
    <property type="project" value="UniProtKB-KW"/>
</dbReference>